<keyword evidence="1" id="KW-0808">Transferase</keyword>
<name>A0A101HQ01_9BACT</name>
<dbReference type="Proteomes" id="UP000054092">
    <property type="component" value="Unassembled WGS sequence"/>
</dbReference>
<protein>
    <submittedName>
        <fullName evidence="1">GCN5-related N-acetyltransferase</fullName>
    </submittedName>
</protein>
<proteinExistence type="predicted"/>
<dbReference type="GO" id="GO:0016740">
    <property type="term" value="F:transferase activity"/>
    <property type="evidence" value="ECO:0007669"/>
    <property type="project" value="UniProtKB-KW"/>
</dbReference>
<evidence type="ECO:0000313" key="1">
    <source>
        <dbReference type="EMBL" id="KUK80956.1"/>
    </source>
</evidence>
<accession>A0A101HQ01</accession>
<feature type="non-terminal residue" evidence="1">
    <location>
        <position position="1"/>
    </location>
</feature>
<comment type="caution">
    <text evidence="1">The sequence shown here is derived from an EMBL/GenBank/DDBJ whole genome shotgun (WGS) entry which is preliminary data.</text>
</comment>
<dbReference type="PATRIC" id="fig|1184387.3.peg.1056"/>
<reference evidence="2" key="1">
    <citation type="journal article" date="2015" name="MBio">
        <title>Genome-Resolved Metagenomic Analysis Reveals Roles for Candidate Phyla and Other Microbial Community Members in Biogeochemical Transformations in Oil Reservoirs.</title>
        <authorList>
            <person name="Hu P."/>
            <person name="Tom L."/>
            <person name="Singh A."/>
            <person name="Thomas B.C."/>
            <person name="Baker B.J."/>
            <person name="Piceno Y.M."/>
            <person name="Andersen G.L."/>
            <person name="Banfield J.F."/>
        </authorList>
    </citation>
    <scope>NUCLEOTIDE SEQUENCE [LARGE SCALE GENOMIC DNA]</scope>
</reference>
<dbReference type="AlphaFoldDB" id="A0A101HQ01"/>
<organism evidence="1 2">
    <name type="scientific">Mesotoga prima</name>
    <dbReference type="NCBI Taxonomy" id="1184387"/>
    <lineage>
        <taxon>Bacteria</taxon>
        <taxon>Thermotogati</taxon>
        <taxon>Thermotogota</taxon>
        <taxon>Thermotogae</taxon>
        <taxon>Kosmotogales</taxon>
        <taxon>Kosmotogaceae</taxon>
        <taxon>Mesotoga</taxon>
    </lineage>
</organism>
<gene>
    <name evidence="1" type="ORF">XD94_0675</name>
</gene>
<sequence length="224" mass="25527">KAEELAIDLGLSLLIISGGRGMYQRFGAVKPPGLKKIVVKHGRATAMREAKRTDIGRILDLYRLKPVRYIRSFSDFEKIFSTGYAVARKTKTYINDRAYITVVEKETGNHVVEYGGSSKDVISLTRSFIEKEGLEECTIIADRLFRSEESLPCEFPGTAKVISKRHFFDQMESYFTEVMLSEDYDRFLESAERLSLAELNQEILCCSKFKGLPITLPDYGFDYV</sequence>
<dbReference type="EMBL" id="LGGP01000094">
    <property type="protein sequence ID" value="KUK80956.1"/>
    <property type="molecule type" value="Genomic_DNA"/>
</dbReference>
<evidence type="ECO:0000313" key="2">
    <source>
        <dbReference type="Proteomes" id="UP000054092"/>
    </source>
</evidence>